<evidence type="ECO:0000313" key="2">
    <source>
        <dbReference type="EMBL" id="VDI79266.1"/>
    </source>
</evidence>
<dbReference type="InterPro" id="IPR052632">
    <property type="entry name" value="MICOS_subunit_Mic19"/>
</dbReference>
<proteinExistence type="predicted"/>
<dbReference type="EMBL" id="UYJE01010048">
    <property type="protein sequence ID" value="VDI79266.1"/>
    <property type="molecule type" value="Genomic_DNA"/>
</dbReference>
<name>A0A8B6HGJ1_MYTGA</name>
<dbReference type="PANTHER" id="PTHR21588">
    <property type="entry name" value="COILED-COIL-HELIX-COILED-COIL-HELIX DOMAIN CONTAINING 6"/>
    <property type="match status" value="1"/>
</dbReference>
<comment type="caution">
    <text evidence="2">The sequence shown here is derived from an EMBL/GenBank/DDBJ whole genome shotgun (WGS) entry which is preliminary data.</text>
</comment>
<sequence>MGASNSTRRVVIEDSNGSGVAVTVSQSVVRRLKGETESEPKFDHTESRREHFSDAITETRIPSREPSQDVKKLESYYQSKLAELEKKNASLLKQTTAQFAEAVQEVEKKFLKTTGPQVCPDLQTKVYQCYQANPDQTLECSSVVRAFVDCVERARQNALLRKG</sequence>
<reference evidence="2" key="1">
    <citation type="submission" date="2018-11" db="EMBL/GenBank/DDBJ databases">
        <authorList>
            <person name="Alioto T."/>
            <person name="Alioto T."/>
        </authorList>
    </citation>
    <scope>NUCLEOTIDE SEQUENCE</scope>
</reference>
<evidence type="ECO:0000256" key="1">
    <source>
        <dbReference type="SAM" id="MobiDB-lite"/>
    </source>
</evidence>
<evidence type="ECO:0000313" key="3">
    <source>
        <dbReference type="Proteomes" id="UP000596742"/>
    </source>
</evidence>
<dbReference type="GO" id="GO:0061617">
    <property type="term" value="C:MICOS complex"/>
    <property type="evidence" value="ECO:0007669"/>
    <property type="project" value="TreeGrafter"/>
</dbReference>
<dbReference type="OrthoDB" id="70030at2759"/>
<dbReference type="PANTHER" id="PTHR21588:SF18">
    <property type="entry name" value="MICOS COMPLEX SUBUNIT MIC19"/>
    <property type="match status" value="1"/>
</dbReference>
<accession>A0A8B6HGJ1</accession>
<feature type="region of interest" description="Disordered" evidence="1">
    <location>
        <begin position="32"/>
        <end position="67"/>
    </location>
</feature>
<gene>
    <name evidence="2" type="ORF">MGAL_10B029209</name>
</gene>
<dbReference type="Proteomes" id="UP000596742">
    <property type="component" value="Unassembled WGS sequence"/>
</dbReference>
<protein>
    <submittedName>
        <fullName evidence="2">Coiled-coil-helix-coiled-coil-helix domain-containing protein 3, mitochondrial</fullName>
    </submittedName>
</protein>
<dbReference type="AlphaFoldDB" id="A0A8B6HGJ1"/>
<feature type="compositionally biased region" description="Basic and acidic residues" evidence="1">
    <location>
        <begin position="32"/>
        <end position="53"/>
    </location>
</feature>
<dbReference type="GO" id="GO:0007007">
    <property type="term" value="P:inner mitochondrial membrane organization"/>
    <property type="evidence" value="ECO:0007669"/>
    <property type="project" value="TreeGrafter"/>
</dbReference>
<keyword evidence="3" id="KW-1185">Reference proteome</keyword>
<organism evidence="2 3">
    <name type="scientific">Mytilus galloprovincialis</name>
    <name type="common">Mediterranean mussel</name>
    <dbReference type="NCBI Taxonomy" id="29158"/>
    <lineage>
        <taxon>Eukaryota</taxon>
        <taxon>Metazoa</taxon>
        <taxon>Spiralia</taxon>
        <taxon>Lophotrochozoa</taxon>
        <taxon>Mollusca</taxon>
        <taxon>Bivalvia</taxon>
        <taxon>Autobranchia</taxon>
        <taxon>Pteriomorphia</taxon>
        <taxon>Mytilida</taxon>
        <taxon>Mytiloidea</taxon>
        <taxon>Mytilidae</taxon>
        <taxon>Mytilinae</taxon>
        <taxon>Mytilus</taxon>
    </lineage>
</organism>